<evidence type="ECO:0000313" key="1">
    <source>
        <dbReference type="EMBL" id="RDV24636.1"/>
    </source>
</evidence>
<dbReference type="EMBL" id="QRHA01000009">
    <property type="protein sequence ID" value="RDV24636.1"/>
    <property type="molecule type" value="Genomic_DNA"/>
</dbReference>
<protein>
    <submittedName>
        <fullName evidence="1">Uncharacterized protein</fullName>
    </submittedName>
</protein>
<gene>
    <name evidence="1" type="ORF">DXV75_13175</name>
</gene>
<reference evidence="2" key="1">
    <citation type="submission" date="2018-08" db="EMBL/GenBank/DDBJ databases">
        <authorList>
            <person name="Zhang J."/>
            <person name="Du Z.-J."/>
        </authorList>
    </citation>
    <scope>NUCLEOTIDE SEQUENCE [LARGE SCALE GENOMIC DNA]</scope>
    <source>
        <strain evidence="2">KCTC 52655</strain>
    </source>
</reference>
<accession>A0A3D8M4P8</accession>
<name>A0A3D8M4P8_9ALTE</name>
<sequence>MTVNHSTDKTANRWIEPFQIRHQIQTVSAIQVKAQAIGVEMPYCVLPMAFSSVFFAVGLIA</sequence>
<keyword evidence="2" id="KW-1185">Reference proteome</keyword>
<evidence type="ECO:0000313" key="2">
    <source>
        <dbReference type="Proteomes" id="UP000256561"/>
    </source>
</evidence>
<proteinExistence type="predicted"/>
<organism evidence="1 2">
    <name type="scientific">Alteromonas aestuariivivens</name>
    <dbReference type="NCBI Taxonomy" id="1938339"/>
    <lineage>
        <taxon>Bacteria</taxon>
        <taxon>Pseudomonadati</taxon>
        <taxon>Pseudomonadota</taxon>
        <taxon>Gammaproteobacteria</taxon>
        <taxon>Alteromonadales</taxon>
        <taxon>Alteromonadaceae</taxon>
        <taxon>Alteromonas/Salinimonas group</taxon>
        <taxon>Alteromonas</taxon>
    </lineage>
</organism>
<dbReference type="AlphaFoldDB" id="A0A3D8M4P8"/>
<dbReference type="Proteomes" id="UP000256561">
    <property type="component" value="Unassembled WGS sequence"/>
</dbReference>
<comment type="caution">
    <text evidence="1">The sequence shown here is derived from an EMBL/GenBank/DDBJ whole genome shotgun (WGS) entry which is preliminary data.</text>
</comment>